<accession>E4YBE0</accession>
<feature type="region of interest" description="Disordered" evidence="1">
    <location>
        <begin position="327"/>
        <end position="350"/>
    </location>
</feature>
<feature type="region of interest" description="Disordered" evidence="1">
    <location>
        <begin position="1"/>
        <end position="56"/>
    </location>
</feature>
<reference evidence="2" key="1">
    <citation type="journal article" date="2010" name="Science">
        <title>Plasticity of animal genome architecture unmasked by rapid evolution of a pelagic tunicate.</title>
        <authorList>
            <person name="Denoeud F."/>
            <person name="Henriet S."/>
            <person name="Mungpakdee S."/>
            <person name="Aury J.M."/>
            <person name="Da Silva C."/>
            <person name="Brinkmann H."/>
            <person name="Mikhaleva J."/>
            <person name="Olsen L.C."/>
            <person name="Jubin C."/>
            <person name="Canestro C."/>
            <person name="Bouquet J.M."/>
            <person name="Danks G."/>
            <person name="Poulain J."/>
            <person name="Campsteijn C."/>
            <person name="Adamski M."/>
            <person name="Cross I."/>
            <person name="Yadetie F."/>
            <person name="Muffato M."/>
            <person name="Louis A."/>
            <person name="Butcher S."/>
            <person name="Tsagkogeorga G."/>
            <person name="Konrad A."/>
            <person name="Singh S."/>
            <person name="Jensen M.F."/>
            <person name="Cong E.H."/>
            <person name="Eikeseth-Otteraa H."/>
            <person name="Noel B."/>
            <person name="Anthouard V."/>
            <person name="Porcel B.M."/>
            <person name="Kachouri-Lafond R."/>
            <person name="Nishino A."/>
            <person name="Ugolini M."/>
            <person name="Chourrout P."/>
            <person name="Nishida H."/>
            <person name="Aasland R."/>
            <person name="Huzurbazar S."/>
            <person name="Westhof E."/>
            <person name="Delsuc F."/>
            <person name="Lehrach H."/>
            <person name="Reinhardt R."/>
            <person name="Weissenbach J."/>
            <person name="Roy S.W."/>
            <person name="Artiguenave F."/>
            <person name="Postlethwait J.H."/>
            <person name="Manak J.R."/>
            <person name="Thompson E.M."/>
            <person name="Jaillon O."/>
            <person name="Du Pasquier L."/>
            <person name="Boudinot P."/>
            <person name="Liberles D.A."/>
            <person name="Volff J.N."/>
            <person name="Philippe H."/>
            <person name="Lenhard B."/>
            <person name="Roest Crollius H."/>
            <person name="Wincker P."/>
            <person name="Chourrout D."/>
        </authorList>
    </citation>
    <scope>NUCLEOTIDE SEQUENCE [LARGE SCALE GENOMIC DNA]</scope>
</reference>
<sequence length="1860" mass="216854">MEIEFKIPSISRIQNEALGRRETPPVTPKRELKSEDDEDSEHEDNNHDEQSGDSDKESDFVEIMDGLFNTFPLLKNPDSTSKEFTSDDIWKVFSRSINRVMSAGYLNEKEIIDKCRPGNEDYAKNQFIYVRQIYSVALDYFKLYLTKVAATEDGKPYFELHKRTIRIYKKSIIKTPLKEEFPVKTEQMSDTTNKPGRKFAEATTHKQRGKQINSLVRSIIKNTVMMLNYWHIDNYEHEYALLENTFVDFITYFFDFLDTVNQEMLLWWTNHLGKNFSYISADFRKGSHSLFRDALKSHWWFLEHKDGDIERLKGKLKVRPSEFTKRKEQRFKVSRSRAPKTRNRESTSSINNTYHTTQSQVRRDCFLQEQDTLNEDVEPVTVFNFQEERICKVLLRILARTRFLWDKDQTIDKIYLVQSFGKLFDHSKSTAVYLLDMPESDLIYLGRLILCAEKIPQTKYAKDSVFGFFRLALACIQTYSETQKLNILAKTPGFEEKVREQAENIDIKEENKENIEAGVISWGLEDEKNTPLSAFHEFMSEKFAEINPFFNSTIEIFFDVIKLARERYSPELPQPIFIILRHFERELFEQQKASTDDIYTWFRIITEVITSKFKNASALVNIAINGLLTGVATRSLDCRTYLVFSNACFTFVRENRLMKSALEKFVNSLLKLSQKIVPDPAKATLLSNALVNLNIPNDLIDFHFTACGSLLNFLLLNPDENQEGSIHSMKESILLVFTQLKGYQAIGKSQNMGDVFRAAEIALGERELPDDFTQLISSCREQLRKKSPLFALAIQKLCNYLLHRKDLVTLNIAKLKFIRALIQDTFHNPATRQLALLLVEVISGDFCGSKEITQLELPYKFEDHITNIFVVPCKALPRSPTHKEVETISSLFENIFDVLVTPLIRHPVRWTNSDLISLEGLLEKIYVFMTSRDSSEEHARLSKTIMKLIFVPFAEEKPLTDPRIWQLLKFFSWKDVDEHLRSLNPSFMHNFISLDCSMWKEVVSIACHVDQPQSDRSYAKQVLLKLLPIASKSAYEGILEDCVPSYFGNIKPDPVVGFRQLNAEVGCEKIISRFPSLVKTAESEILDIVSKTLVDYSRKDMMLKDSWKIEFGRNPQLVINKRNYWIPPMGSYTGVYLSTMCNILGYSRPKDLFMPQAAFLFGVEEFPGFAHPYVMLIGSGALFEMPRDQFYWEIGDMFSTMEKPKDKSKEKEYRQRSSRDSLKKLGPEWARKTSHNSVGPQLIAKLLLIYNDGKERPEVFHPIAKLFRLVSMPWYAERRPIEPRRRVRQLLDDVDDVVQLIKFAYAHLCAQSDLRYKQIIKLLEFFRESIARYDREEDFEKTLDDVLKNLNLTFALGRTSVFLNETFGDSYCRMVLRRDRENRIKEQARFAELFTDLRENLVKPEQATMADEQMVMTNSVEPSQTQGGVISRKYPPFSLKEVSRSVLRVLHQTLLTQQPGMSCFYCAAEVFEKNPCEENFHTIIFPASQYIFLMQQCVPTIKAHFFYESIRVLKILFQYKFSQPFGLKLWSSVHNDIFVSEELRREVTPYCVELLGYFCRLWNMSDAEDKARMLSYFRKYVSTIIELLNRKELAIKDRDAGMKTSADIVFILKCLPKQVWGQIKYRWHFMDLELVKYPSFMDSSSYVNKMCVLMRHIDYYCCQLPGMLKIYQQQIPPEVQEHALTQLLSILKKFNIFQWKLESLSFEILFEHILPKIRCATQNLTLSNEIATISLHMAPFLAKFSEDRALSSECISPASSVLETQDERHHKNVHQLKFKMKIGARKKTSYDKGFATDFFQKHIVLPSMEDILNPSAATLEVVNIMCISSELYLTRLVSKYRPEYRCLNHPFRKAWKQVTK</sequence>
<feature type="compositionally biased region" description="Basic residues" evidence="1">
    <location>
        <begin position="327"/>
        <end position="341"/>
    </location>
</feature>
<dbReference type="Proteomes" id="UP000011014">
    <property type="component" value="Unassembled WGS sequence"/>
</dbReference>
<feature type="compositionally biased region" description="Basic and acidic residues" evidence="1">
    <location>
        <begin position="18"/>
        <end position="33"/>
    </location>
</feature>
<name>E4YBE0_OIKDI</name>
<evidence type="ECO:0000256" key="1">
    <source>
        <dbReference type="SAM" id="MobiDB-lite"/>
    </source>
</evidence>
<proteinExistence type="predicted"/>
<organism evidence="2">
    <name type="scientific">Oikopleura dioica</name>
    <name type="common">Tunicate</name>
    <dbReference type="NCBI Taxonomy" id="34765"/>
    <lineage>
        <taxon>Eukaryota</taxon>
        <taxon>Metazoa</taxon>
        <taxon>Chordata</taxon>
        <taxon>Tunicata</taxon>
        <taxon>Appendicularia</taxon>
        <taxon>Copelata</taxon>
        <taxon>Oikopleuridae</taxon>
        <taxon>Oikopleura</taxon>
    </lineage>
</organism>
<gene>
    <name evidence="2" type="ORF">GSOID_T00020735001</name>
</gene>
<protein>
    <submittedName>
        <fullName evidence="2">Uncharacterized protein</fullName>
    </submittedName>
</protein>
<feature type="non-terminal residue" evidence="2">
    <location>
        <position position="1860"/>
    </location>
</feature>
<evidence type="ECO:0000313" key="2">
    <source>
        <dbReference type="EMBL" id="CBY32877.1"/>
    </source>
</evidence>
<dbReference type="EMBL" id="FN654376">
    <property type="protein sequence ID" value="CBY32877.1"/>
    <property type="molecule type" value="Genomic_DNA"/>
</dbReference>
<feature type="compositionally biased region" description="Basic and acidic residues" evidence="1">
    <location>
        <begin position="43"/>
        <end position="56"/>
    </location>
</feature>